<evidence type="ECO:0000256" key="5">
    <source>
        <dbReference type="ARBA" id="ARBA00022967"/>
    </source>
</evidence>
<proteinExistence type="predicted"/>
<evidence type="ECO:0000256" key="2">
    <source>
        <dbReference type="ARBA" id="ARBA00022475"/>
    </source>
</evidence>
<dbReference type="AlphaFoldDB" id="A0A8J4SF13"/>
<dbReference type="InterPro" id="IPR017871">
    <property type="entry name" value="ABC_transporter-like_CS"/>
</dbReference>
<dbReference type="InterPro" id="IPR003439">
    <property type="entry name" value="ABC_transporter-like_ATP-bd"/>
</dbReference>
<evidence type="ECO:0000256" key="7">
    <source>
        <dbReference type="ARBA" id="ARBA00023136"/>
    </source>
</evidence>
<reference evidence="9" key="1">
    <citation type="journal article" date="2015" name="Genom Data">
        <title>Draft genome sequences of Phytophthora kernoviae and Phytophthora ramorum lineage EU2 from Scotland.</title>
        <authorList>
            <person name="Sambles C."/>
            <person name="Schlenzig A."/>
            <person name="O'Neill P."/>
            <person name="Grant M."/>
            <person name="Studholme D.J."/>
        </authorList>
    </citation>
    <scope>NUCLEOTIDE SEQUENCE</scope>
    <source>
        <strain evidence="9">00238/432</strain>
    </source>
</reference>
<dbReference type="Gene3D" id="3.40.50.300">
    <property type="entry name" value="P-loop containing nucleotide triphosphate hydrolases"/>
    <property type="match status" value="1"/>
</dbReference>
<name>A0A8J4SF13_9STRA</name>
<dbReference type="PROSITE" id="PS50893">
    <property type="entry name" value="ABC_TRANSPORTER_2"/>
    <property type="match status" value="1"/>
</dbReference>
<evidence type="ECO:0000256" key="1">
    <source>
        <dbReference type="ARBA" id="ARBA00022448"/>
    </source>
</evidence>
<evidence type="ECO:0000259" key="8">
    <source>
        <dbReference type="PROSITE" id="PS50893"/>
    </source>
</evidence>
<organism evidence="9 10">
    <name type="scientific">Phytophthora kernoviae 00238/432</name>
    <dbReference type="NCBI Taxonomy" id="1284355"/>
    <lineage>
        <taxon>Eukaryota</taxon>
        <taxon>Sar</taxon>
        <taxon>Stramenopiles</taxon>
        <taxon>Oomycota</taxon>
        <taxon>Peronosporomycetes</taxon>
        <taxon>Peronosporales</taxon>
        <taxon>Peronosporaceae</taxon>
        <taxon>Phytophthora</taxon>
    </lineage>
</organism>
<keyword evidence="5" id="KW-1278">Translocase</keyword>
<evidence type="ECO:0000256" key="6">
    <source>
        <dbReference type="ARBA" id="ARBA00022970"/>
    </source>
</evidence>
<keyword evidence="1" id="KW-0813">Transport</keyword>
<keyword evidence="4" id="KW-0067">ATP-binding</keyword>
<evidence type="ECO:0000256" key="4">
    <source>
        <dbReference type="ARBA" id="ARBA00022840"/>
    </source>
</evidence>
<keyword evidence="2" id="KW-1003">Cell membrane</keyword>
<reference evidence="9" key="2">
    <citation type="submission" date="2020-02" db="EMBL/GenBank/DDBJ databases">
        <authorList>
            <person name="Studholme D.J."/>
        </authorList>
    </citation>
    <scope>NUCLEOTIDE SEQUENCE</scope>
    <source>
        <strain evidence="9">00238/432</strain>
    </source>
</reference>
<dbReference type="SMART" id="SM00382">
    <property type="entry name" value="AAA"/>
    <property type="match status" value="1"/>
</dbReference>
<accession>A0A8J4SF13</accession>
<dbReference type="InterPro" id="IPR050086">
    <property type="entry name" value="MetN_ABC_transporter-like"/>
</dbReference>
<dbReference type="GO" id="GO:0005524">
    <property type="term" value="F:ATP binding"/>
    <property type="evidence" value="ECO:0007669"/>
    <property type="project" value="UniProtKB-KW"/>
</dbReference>
<dbReference type="GO" id="GO:0016887">
    <property type="term" value="F:ATP hydrolysis activity"/>
    <property type="evidence" value="ECO:0007669"/>
    <property type="project" value="InterPro"/>
</dbReference>
<keyword evidence="6" id="KW-0029">Amino-acid transport</keyword>
<dbReference type="InterPro" id="IPR027417">
    <property type="entry name" value="P-loop_NTPase"/>
</dbReference>
<dbReference type="Pfam" id="PF00005">
    <property type="entry name" value="ABC_tran"/>
    <property type="match status" value="1"/>
</dbReference>
<dbReference type="EMBL" id="AOFI03000016">
    <property type="protein sequence ID" value="KAF4324584.1"/>
    <property type="molecule type" value="Genomic_DNA"/>
</dbReference>
<evidence type="ECO:0000313" key="9">
    <source>
        <dbReference type="EMBL" id="KAF4324584.1"/>
    </source>
</evidence>
<gene>
    <name evidence="9" type="ORF">G195_002067</name>
</gene>
<dbReference type="PANTHER" id="PTHR43166">
    <property type="entry name" value="AMINO ACID IMPORT ATP-BINDING PROTEIN"/>
    <property type="match status" value="1"/>
</dbReference>
<sequence>MISLYGVSKRYNERGSREDQGFEALSSVSLEVGQGEIHGIIGSSGAGKSTLLRMLNGLEKPDDGEVIVNGQHTRRSIGMIFQHFNLVSNRTVIGNVCMPLELAGVSRSERLARGQEVLRFVGLEDKANQYPAQLSGGQKQRVAIARALSSRPDVLLCDEPTSSLDPQTTSGILDVLRHVHETLGVTIVLVTHEMEVARKLCDRISVMKEGRIVKTLSKAEVRSIPVPQPDLLTSLLMGEDISIIGRNASLHGCQEDDNDDT</sequence>
<dbReference type="PROSITE" id="PS00211">
    <property type="entry name" value="ABC_TRANSPORTER_1"/>
    <property type="match status" value="1"/>
</dbReference>
<comment type="caution">
    <text evidence="9">The sequence shown here is derived from an EMBL/GenBank/DDBJ whole genome shotgun (WGS) entry which is preliminary data.</text>
</comment>
<dbReference type="GO" id="GO:0006865">
    <property type="term" value="P:amino acid transport"/>
    <property type="evidence" value="ECO:0007669"/>
    <property type="project" value="UniProtKB-KW"/>
</dbReference>
<evidence type="ECO:0000313" key="10">
    <source>
        <dbReference type="Proteomes" id="UP000702964"/>
    </source>
</evidence>
<protein>
    <recommendedName>
        <fullName evidence="8">ABC transporter domain-containing protein</fullName>
    </recommendedName>
</protein>
<keyword evidence="7" id="KW-0472">Membrane</keyword>
<dbReference type="SUPFAM" id="SSF52540">
    <property type="entry name" value="P-loop containing nucleoside triphosphate hydrolases"/>
    <property type="match status" value="1"/>
</dbReference>
<feature type="domain" description="ABC transporter" evidence="8">
    <location>
        <begin position="2"/>
        <end position="234"/>
    </location>
</feature>
<keyword evidence="3" id="KW-0547">Nucleotide-binding</keyword>
<dbReference type="PANTHER" id="PTHR43166:SF30">
    <property type="entry name" value="METHIONINE IMPORT ATP-BINDING PROTEIN METN"/>
    <property type="match status" value="1"/>
</dbReference>
<evidence type="ECO:0000256" key="3">
    <source>
        <dbReference type="ARBA" id="ARBA00022741"/>
    </source>
</evidence>
<dbReference type="InterPro" id="IPR003593">
    <property type="entry name" value="AAA+_ATPase"/>
</dbReference>
<dbReference type="Proteomes" id="UP000702964">
    <property type="component" value="Unassembled WGS sequence"/>
</dbReference>